<dbReference type="GO" id="GO:0006415">
    <property type="term" value="P:translational termination"/>
    <property type="evidence" value="ECO:0007669"/>
    <property type="project" value="UniProtKB-UniRule"/>
</dbReference>
<keyword evidence="4 5" id="KW-0648">Protein biosynthesis</keyword>
<evidence type="ECO:0000313" key="8">
    <source>
        <dbReference type="EMBL" id="SMC32165.1"/>
    </source>
</evidence>
<dbReference type="SUPFAM" id="SSF55194">
    <property type="entry name" value="Ribosome recycling factor, RRF"/>
    <property type="match status" value="1"/>
</dbReference>
<dbReference type="Proteomes" id="UP000243884">
    <property type="component" value="Unassembled WGS sequence"/>
</dbReference>
<dbReference type="RefSeq" id="WP_084098089.1">
    <property type="nucleotide sequence ID" value="NZ_FWXK01000002.1"/>
</dbReference>
<evidence type="ECO:0000259" key="7">
    <source>
        <dbReference type="Pfam" id="PF01765"/>
    </source>
</evidence>
<name>A0A1W1Y7R3_9LACT</name>
<dbReference type="InterPro" id="IPR023584">
    <property type="entry name" value="Ribosome_recyc_fac_dom"/>
</dbReference>
<gene>
    <name evidence="5" type="primary">frr</name>
    <name evidence="8" type="ORF">SAMN04487984_0445</name>
</gene>
<dbReference type="InterPro" id="IPR036191">
    <property type="entry name" value="RRF_sf"/>
</dbReference>
<proteinExistence type="inferred from homology"/>
<accession>A0A1W1Y7R3</accession>
<dbReference type="STRING" id="371602.SAMN04487984_0445"/>
<dbReference type="PANTHER" id="PTHR20982">
    <property type="entry name" value="RIBOSOME RECYCLING FACTOR"/>
    <property type="match status" value="1"/>
</dbReference>
<organism evidence="8 9">
    <name type="scientific">Aerococcus suis</name>
    <dbReference type="NCBI Taxonomy" id="371602"/>
    <lineage>
        <taxon>Bacteria</taxon>
        <taxon>Bacillati</taxon>
        <taxon>Bacillota</taxon>
        <taxon>Bacilli</taxon>
        <taxon>Lactobacillales</taxon>
        <taxon>Aerococcaceae</taxon>
        <taxon>Aerococcus</taxon>
    </lineage>
</organism>
<dbReference type="OrthoDB" id="9804006at2"/>
<protein>
    <recommendedName>
        <fullName evidence="5">Ribosome-recycling factor</fullName>
        <shortName evidence="5">RRF</shortName>
    </recommendedName>
    <alternativeName>
        <fullName evidence="5">Ribosome-releasing factor</fullName>
    </alternativeName>
</protein>
<dbReference type="Pfam" id="PF01765">
    <property type="entry name" value="RRF"/>
    <property type="match status" value="1"/>
</dbReference>
<evidence type="ECO:0000256" key="2">
    <source>
        <dbReference type="ARBA" id="ARBA00005912"/>
    </source>
</evidence>
<comment type="subcellular location">
    <subcellularLocation>
        <location evidence="1 5">Cytoplasm</location>
    </subcellularLocation>
</comment>
<dbReference type="Gene3D" id="3.30.1360.40">
    <property type="match status" value="1"/>
</dbReference>
<dbReference type="PANTHER" id="PTHR20982:SF3">
    <property type="entry name" value="MITOCHONDRIAL RIBOSOME RECYCLING FACTOR PSEUDO 1"/>
    <property type="match status" value="1"/>
</dbReference>
<evidence type="ECO:0000256" key="1">
    <source>
        <dbReference type="ARBA" id="ARBA00004496"/>
    </source>
</evidence>
<keyword evidence="9" id="KW-1185">Reference proteome</keyword>
<dbReference type="NCBIfam" id="TIGR00496">
    <property type="entry name" value="frr"/>
    <property type="match status" value="1"/>
</dbReference>
<sequence length="186" mass="20762">MAIDTILKDTKARMAKSEESLQRELNRIRAGVANASLLDGINVEYYGVPTPLNQLATISTPEPRMLMITPYDKGSLGEIDKAIQMSDLGIPPTNDGSVIRLTIPALTQERRQELTKRVNKNLEDGKVAVRNIRRDAIDEVKKAQKAKEITEDDVRSYEDDIQKLTDASIANMEELAQAKENEILNV</sequence>
<feature type="coiled-coil region" evidence="6">
    <location>
        <begin position="133"/>
        <end position="167"/>
    </location>
</feature>
<dbReference type="FunFam" id="1.10.132.20:FF:000001">
    <property type="entry name" value="Ribosome-recycling factor"/>
    <property type="match status" value="1"/>
</dbReference>
<feature type="domain" description="Ribosome recycling factor" evidence="7">
    <location>
        <begin position="21"/>
        <end position="184"/>
    </location>
</feature>
<dbReference type="GO" id="GO:0005737">
    <property type="term" value="C:cytoplasm"/>
    <property type="evidence" value="ECO:0007669"/>
    <property type="project" value="UniProtKB-SubCell"/>
</dbReference>
<dbReference type="FunFam" id="3.30.1360.40:FF:000001">
    <property type="entry name" value="Ribosome-recycling factor"/>
    <property type="match status" value="1"/>
</dbReference>
<reference evidence="9" key="1">
    <citation type="submission" date="2017-04" db="EMBL/GenBank/DDBJ databases">
        <authorList>
            <person name="Varghese N."/>
            <person name="Submissions S."/>
        </authorList>
    </citation>
    <scope>NUCLEOTIDE SEQUENCE [LARGE SCALE GENOMIC DNA]</scope>
    <source>
        <strain evidence="9">DSM 21500</strain>
    </source>
</reference>
<dbReference type="HAMAP" id="MF_00040">
    <property type="entry name" value="RRF"/>
    <property type="match status" value="1"/>
</dbReference>
<dbReference type="CDD" id="cd00520">
    <property type="entry name" value="RRF"/>
    <property type="match status" value="1"/>
</dbReference>
<dbReference type="InterPro" id="IPR002661">
    <property type="entry name" value="Ribosome_recyc_fac"/>
</dbReference>
<dbReference type="EMBL" id="FWXK01000002">
    <property type="protein sequence ID" value="SMC32165.1"/>
    <property type="molecule type" value="Genomic_DNA"/>
</dbReference>
<comment type="similarity">
    <text evidence="2 5">Belongs to the RRF family.</text>
</comment>
<evidence type="ECO:0000256" key="6">
    <source>
        <dbReference type="SAM" id="Coils"/>
    </source>
</evidence>
<dbReference type="Gene3D" id="1.10.132.20">
    <property type="entry name" value="Ribosome-recycling factor"/>
    <property type="match status" value="1"/>
</dbReference>
<dbReference type="GO" id="GO:0043023">
    <property type="term" value="F:ribosomal large subunit binding"/>
    <property type="evidence" value="ECO:0007669"/>
    <property type="project" value="TreeGrafter"/>
</dbReference>
<dbReference type="AlphaFoldDB" id="A0A1W1Y7R3"/>
<keyword evidence="3 5" id="KW-0963">Cytoplasm</keyword>
<comment type="function">
    <text evidence="5">Responsible for the release of ribosomes from messenger RNA at the termination of protein biosynthesis. May increase the efficiency of translation by recycling ribosomes from one round of translation to another.</text>
</comment>
<evidence type="ECO:0000256" key="4">
    <source>
        <dbReference type="ARBA" id="ARBA00022917"/>
    </source>
</evidence>
<keyword evidence="6" id="KW-0175">Coiled coil</keyword>
<evidence type="ECO:0000313" key="9">
    <source>
        <dbReference type="Proteomes" id="UP000243884"/>
    </source>
</evidence>
<evidence type="ECO:0000256" key="3">
    <source>
        <dbReference type="ARBA" id="ARBA00022490"/>
    </source>
</evidence>
<evidence type="ECO:0000256" key="5">
    <source>
        <dbReference type="HAMAP-Rule" id="MF_00040"/>
    </source>
</evidence>